<dbReference type="HOGENOM" id="CLU_410643_0_0_1"/>
<proteinExistence type="predicted"/>
<organism evidence="3 4">
    <name type="scientific">Daphnia pulex</name>
    <name type="common">Water flea</name>
    <dbReference type="NCBI Taxonomy" id="6669"/>
    <lineage>
        <taxon>Eukaryota</taxon>
        <taxon>Metazoa</taxon>
        <taxon>Ecdysozoa</taxon>
        <taxon>Arthropoda</taxon>
        <taxon>Crustacea</taxon>
        <taxon>Branchiopoda</taxon>
        <taxon>Diplostraca</taxon>
        <taxon>Cladocera</taxon>
        <taxon>Anomopoda</taxon>
        <taxon>Daphniidae</taxon>
        <taxon>Daphnia</taxon>
    </lineage>
</organism>
<name>E9GZX6_DAPPU</name>
<dbReference type="InterPro" id="IPR040521">
    <property type="entry name" value="KDZ"/>
</dbReference>
<feature type="region of interest" description="Disordered" evidence="1">
    <location>
        <begin position="68"/>
        <end position="91"/>
    </location>
</feature>
<dbReference type="Proteomes" id="UP000000305">
    <property type="component" value="Unassembled WGS sequence"/>
</dbReference>
<evidence type="ECO:0000259" key="2">
    <source>
        <dbReference type="Pfam" id="PF18804"/>
    </source>
</evidence>
<dbReference type="KEGG" id="dpx:DAPPUDRAFT_108355"/>
<protein>
    <recommendedName>
        <fullName evidence="2">CxC3 like cysteine cluster domain-containing protein</fullName>
    </recommendedName>
</protein>
<feature type="domain" description="CxC3 like cysteine cluster" evidence="2">
    <location>
        <begin position="158"/>
        <end position="275"/>
    </location>
</feature>
<sequence length="669" mass="76599">MPKENKKNGNETDRNKCKLVVQHLRRENRKEKCKRPESFHTLKRVYNKRDPLDPVVTKKSRNVFEGLHVPNLSTDPTSTDTETGDHPGITTFEEPSQVLEKNLKDVEEECHFTKIDKEKDELLHKKKIETKQHAKRMTQISKDWEDNLNIALKAFIENVPVPCFVPLECDGCTLKNSLNLEPASEVSMIVCSTEGRFDLNAASFRCLNINCKNHKEPVLASMRDYVLTGLWPGSPTRSCTLFSKSVLIKWFHLKHKTPSIAAMKYIEVLEKMSTESGRVSIQNGTINPLMFKMANNYFSYVHHKNEVDVKKRERMKCKCCVGPCLYSHFDVVMNLYRYQSAGSGNMDSLYGNEAIKSDEDIQAHIEDETGLGSGCCRHLNILVTGNLKTGESYRFVHHIHHILWGLGYLYLCYDVICNYSTFAKDVAKLSVGHPDHDDFDRMCTEMMGFLSVLHGRTHVWDCQVLHNGRWKNGEAASLGEEQEQVFAKLSRYGSVTKHMSPAYLTTPIYTMVKSNVVNQNTLLRESASDESVDNLKKVEKKLPGSFKADLEGYRMTAAWARKQMNHYGVNLTTSYNLIDTWMLGKRWEEETLEYPEALQETRASIVLLSEEIERVKMILASAANRFQGHSVAYDDENSEEEQNEEDEESVAILPIDNDSEIEYNEQCDE</sequence>
<feature type="compositionally biased region" description="Acidic residues" evidence="1">
    <location>
        <begin position="657"/>
        <end position="669"/>
    </location>
</feature>
<dbReference type="InParanoid" id="E9GZX6"/>
<evidence type="ECO:0000256" key="1">
    <source>
        <dbReference type="SAM" id="MobiDB-lite"/>
    </source>
</evidence>
<evidence type="ECO:0000313" key="4">
    <source>
        <dbReference type="Proteomes" id="UP000000305"/>
    </source>
</evidence>
<gene>
    <name evidence="3" type="ORF">DAPPUDRAFT_108355</name>
</gene>
<feature type="region of interest" description="Disordered" evidence="1">
    <location>
        <begin position="633"/>
        <end position="669"/>
    </location>
</feature>
<accession>E9GZX6</accession>
<dbReference type="PANTHER" id="PTHR33104:SF2">
    <property type="entry name" value="CXC3 LIKE CYSTEINE CLUSTER DOMAIN-CONTAINING PROTEIN"/>
    <property type="match status" value="1"/>
</dbReference>
<dbReference type="AlphaFoldDB" id="E9GZX6"/>
<dbReference type="EMBL" id="GL732579">
    <property type="protein sequence ID" value="EFX74981.1"/>
    <property type="molecule type" value="Genomic_DNA"/>
</dbReference>
<dbReference type="Pfam" id="PF18804">
    <property type="entry name" value="CxC3"/>
    <property type="match status" value="1"/>
</dbReference>
<dbReference type="OrthoDB" id="5987030at2759"/>
<feature type="compositionally biased region" description="Polar residues" evidence="1">
    <location>
        <begin position="71"/>
        <end position="81"/>
    </location>
</feature>
<reference evidence="3 4" key="1">
    <citation type="journal article" date="2011" name="Science">
        <title>The ecoresponsive genome of Daphnia pulex.</title>
        <authorList>
            <person name="Colbourne J.K."/>
            <person name="Pfrender M.E."/>
            <person name="Gilbert D."/>
            <person name="Thomas W.K."/>
            <person name="Tucker A."/>
            <person name="Oakley T.H."/>
            <person name="Tokishita S."/>
            <person name="Aerts A."/>
            <person name="Arnold G.J."/>
            <person name="Basu M.K."/>
            <person name="Bauer D.J."/>
            <person name="Caceres C.E."/>
            <person name="Carmel L."/>
            <person name="Casola C."/>
            <person name="Choi J.H."/>
            <person name="Detter J.C."/>
            <person name="Dong Q."/>
            <person name="Dusheyko S."/>
            <person name="Eads B.D."/>
            <person name="Frohlich T."/>
            <person name="Geiler-Samerotte K.A."/>
            <person name="Gerlach D."/>
            <person name="Hatcher P."/>
            <person name="Jogdeo S."/>
            <person name="Krijgsveld J."/>
            <person name="Kriventseva E.V."/>
            <person name="Kultz D."/>
            <person name="Laforsch C."/>
            <person name="Lindquist E."/>
            <person name="Lopez J."/>
            <person name="Manak J.R."/>
            <person name="Muller J."/>
            <person name="Pangilinan J."/>
            <person name="Patwardhan R.P."/>
            <person name="Pitluck S."/>
            <person name="Pritham E.J."/>
            <person name="Rechtsteiner A."/>
            <person name="Rho M."/>
            <person name="Rogozin I.B."/>
            <person name="Sakarya O."/>
            <person name="Salamov A."/>
            <person name="Schaack S."/>
            <person name="Shapiro H."/>
            <person name="Shiga Y."/>
            <person name="Skalitzky C."/>
            <person name="Smith Z."/>
            <person name="Souvorov A."/>
            <person name="Sung W."/>
            <person name="Tang Z."/>
            <person name="Tsuchiya D."/>
            <person name="Tu H."/>
            <person name="Vos H."/>
            <person name="Wang M."/>
            <person name="Wolf Y.I."/>
            <person name="Yamagata H."/>
            <person name="Yamada T."/>
            <person name="Ye Y."/>
            <person name="Shaw J.R."/>
            <person name="Andrews J."/>
            <person name="Crease T.J."/>
            <person name="Tang H."/>
            <person name="Lucas S.M."/>
            <person name="Robertson H.M."/>
            <person name="Bork P."/>
            <person name="Koonin E.V."/>
            <person name="Zdobnov E.M."/>
            <person name="Grigoriev I.V."/>
            <person name="Lynch M."/>
            <person name="Boore J.L."/>
        </authorList>
    </citation>
    <scope>NUCLEOTIDE SEQUENCE [LARGE SCALE GENOMIC DNA]</scope>
</reference>
<dbReference type="InterPro" id="IPR040564">
    <property type="entry name" value="CxC3-like"/>
</dbReference>
<evidence type="ECO:0000313" key="3">
    <source>
        <dbReference type="EMBL" id="EFX74981.1"/>
    </source>
</evidence>
<dbReference type="PANTHER" id="PTHR33104">
    <property type="entry name" value="SI:DKEY-29D5.2"/>
    <property type="match status" value="1"/>
</dbReference>
<dbReference type="PhylomeDB" id="E9GZX6"/>
<feature type="compositionally biased region" description="Acidic residues" evidence="1">
    <location>
        <begin position="633"/>
        <end position="649"/>
    </location>
</feature>
<keyword evidence="4" id="KW-1185">Reference proteome</keyword>
<dbReference type="Pfam" id="PF18758">
    <property type="entry name" value="KDZ"/>
    <property type="match status" value="1"/>
</dbReference>